<evidence type="ECO:0000313" key="2">
    <source>
        <dbReference type="EMBL" id="CAK5283536.1"/>
    </source>
</evidence>
<organism evidence="2 3">
    <name type="scientific">Mycena citricolor</name>
    <dbReference type="NCBI Taxonomy" id="2018698"/>
    <lineage>
        <taxon>Eukaryota</taxon>
        <taxon>Fungi</taxon>
        <taxon>Dikarya</taxon>
        <taxon>Basidiomycota</taxon>
        <taxon>Agaricomycotina</taxon>
        <taxon>Agaricomycetes</taxon>
        <taxon>Agaricomycetidae</taxon>
        <taxon>Agaricales</taxon>
        <taxon>Marasmiineae</taxon>
        <taxon>Mycenaceae</taxon>
        <taxon>Mycena</taxon>
    </lineage>
</organism>
<keyword evidence="1" id="KW-0812">Transmembrane</keyword>
<feature type="transmembrane region" description="Helical" evidence="1">
    <location>
        <begin position="7"/>
        <end position="26"/>
    </location>
</feature>
<sequence>MRENGRILLGVPICILLRLGWLSTSMTPVRPLVEQAQGAFVTLWTMYMLSVAAYFPGVYPKEVAIRVHHVRMGQRDLKAEIFVRCQLLGIESALLTWMRADLGHFCGGQCCAALSVYPGTIPLLSLISSVDANFLCFVQLSTLVAALAQMWVLPFASSCDRYEQSDFGQVLRSLYRQGQV</sequence>
<feature type="transmembrane region" description="Helical" evidence="1">
    <location>
        <begin position="38"/>
        <end position="60"/>
    </location>
</feature>
<gene>
    <name evidence="2" type="ORF">MYCIT1_LOCUS36130</name>
</gene>
<proteinExistence type="predicted"/>
<keyword evidence="1" id="KW-0472">Membrane</keyword>
<evidence type="ECO:0000313" key="3">
    <source>
        <dbReference type="Proteomes" id="UP001295794"/>
    </source>
</evidence>
<comment type="caution">
    <text evidence="2">The sequence shown here is derived from an EMBL/GenBank/DDBJ whole genome shotgun (WGS) entry which is preliminary data.</text>
</comment>
<reference evidence="2" key="1">
    <citation type="submission" date="2023-11" db="EMBL/GenBank/DDBJ databases">
        <authorList>
            <person name="De Vega J J."/>
            <person name="De Vega J J."/>
        </authorList>
    </citation>
    <scope>NUCLEOTIDE SEQUENCE</scope>
</reference>
<dbReference type="AlphaFoldDB" id="A0AAD2HWP6"/>
<keyword evidence="3" id="KW-1185">Reference proteome</keyword>
<dbReference type="EMBL" id="CAVNYO010000467">
    <property type="protein sequence ID" value="CAK5283536.1"/>
    <property type="molecule type" value="Genomic_DNA"/>
</dbReference>
<keyword evidence="1" id="KW-1133">Transmembrane helix</keyword>
<dbReference type="Proteomes" id="UP001295794">
    <property type="component" value="Unassembled WGS sequence"/>
</dbReference>
<name>A0AAD2HWP6_9AGAR</name>
<evidence type="ECO:0000256" key="1">
    <source>
        <dbReference type="SAM" id="Phobius"/>
    </source>
</evidence>
<accession>A0AAD2HWP6</accession>
<protein>
    <submittedName>
        <fullName evidence="2">Uncharacterized protein</fullName>
    </submittedName>
</protein>